<accession>A0A9P0CY87</accession>
<sequence length="226" mass="25810">MVEFVVNKVRNVPENDIEKDFSLFSVNFLRRWKTSGRKSENFLKQYNYWLQHYICKPTMENSVQTVGRPLKNFSLASDTTKRIHVKALVASHSPKKLLFAAQSSLIKTGNRNAASVIKKAITSSPTTLKHFKKMSKSKTDHRPYSVEEALALITNAKLTTAQYKQIRKEAKKRKCNIYPSYNIILAAKKNCYPKNININETSAQVPLQNATVLIGYVLLRKMLSIT</sequence>
<protein>
    <submittedName>
        <fullName evidence="1">Uncharacterized protein</fullName>
    </submittedName>
</protein>
<gene>
    <name evidence="1" type="ORF">PSYICH_LOCUS6577</name>
</gene>
<dbReference type="EMBL" id="OV651814">
    <property type="protein sequence ID" value="CAH1107124.1"/>
    <property type="molecule type" value="Genomic_DNA"/>
</dbReference>
<reference evidence="1" key="1">
    <citation type="submission" date="2022-01" db="EMBL/GenBank/DDBJ databases">
        <authorList>
            <person name="King R."/>
        </authorList>
    </citation>
    <scope>NUCLEOTIDE SEQUENCE</scope>
</reference>
<dbReference type="AlphaFoldDB" id="A0A9P0CY87"/>
<name>A0A9P0CY87_9CUCU</name>
<organism evidence="1 2">
    <name type="scientific">Psylliodes chrysocephalus</name>
    <dbReference type="NCBI Taxonomy" id="3402493"/>
    <lineage>
        <taxon>Eukaryota</taxon>
        <taxon>Metazoa</taxon>
        <taxon>Ecdysozoa</taxon>
        <taxon>Arthropoda</taxon>
        <taxon>Hexapoda</taxon>
        <taxon>Insecta</taxon>
        <taxon>Pterygota</taxon>
        <taxon>Neoptera</taxon>
        <taxon>Endopterygota</taxon>
        <taxon>Coleoptera</taxon>
        <taxon>Polyphaga</taxon>
        <taxon>Cucujiformia</taxon>
        <taxon>Chrysomeloidea</taxon>
        <taxon>Chrysomelidae</taxon>
        <taxon>Galerucinae</taxon>
        <taxon>Alticini</taxon>
        <taxon>Psylliodes</taxon>
    </lineage>
</organism>
<evidence type="ECO:0000313" key="2">
    <source>
        <dbReference type="Proteomes" id="UP001153636"/>
    </source>
</evidence>
<evidence type="ECO:0000313" key="1">
    <source>
        <dbReference type="EMBL" id="CAH1107124.1"/>
    </source>
</evidence>
<keyword evidence="2" id="KW-1185">Reference proteome</keyword>
<dbReference type="Proteomes" id="UP001153636">
    <property type="component" value="Chromosome 2"/>
</dbReference>
<dbReference type="OrthoDB" id="6780159at2759"/>
<proteinExistence type="predicted"/>